<proteinExistence type="predicted"/>
<dbReference type="EMBL" id="JARUJP010000030">
    <property type="protein sequence ID" value="MDW8802855.1"/>
    <property type="molecule type" value="Genomic_DNA"/>
</dbReference>
<name>A0ABU4JXH3_9CLOT</name>
<dbReference type="RefSeq" id="WP_261673396.1">
    <property type="nucleotide sequence ID" value="NZ_JARUJP010000030.1"/>
</dbReference>
<keyword evidence="3" id="KW-1185">Reference proteome</keyword>
<dbReference type="Proteomes" id="UP001281656">
    <property type="component" value="Unassembled WGS sequence"/>
</dbReference>
<protein>
    <submittedName>
        <fullName evidence="2">Uncharacterized protein</fullName>
    </submittedName>
</protein>
<accession>A0ABU4JXH3</accession>
<organism evidence="2 3">
    <name type="scientific">Clostridium tanneri</name>
    <dbReference type="NCBI Taxonomy" id="3037988"/>
    <lineage>
        <taxon>Bacteria</taxon>
        <taxon>Bacillati</taxon>
        <taxon>Bacillota</taxon>
        <taxon>Clostridia</taxon>
        <taxon>Eubacteriales</taxon>
        <taxon>Clostridiaceae</taxon>
        <taxon>Clostridium</taxon>
    </lineage>
</organism>
<keyword evidence="1" id="KW-1133">Transmembrane helix</keyword>
<feature type="transmembrane region" description="Helical" evidence="1">
    <location>
        <begin position="34"/>
        <end position="52"/>
    </location>
</feature>
<sequence>MVLLVVVAYALIAIYEFLPLYKQKQWRDFQVNSVLFFLSFVIAVLLCFKVHIPSPAEPIKVLITSVFGK</sequence>
<gene>
    <name evidence="2" type="ORF">P8V03_17050</name>
</gene>
<evidence type="ECO:0000256" key="1">
    <source>
        <dbReference type="SAM" id="Phobius"/>
    </source>
</evidence>
<reference evidence="2 3" key="1">
    <citation type="submission" date="2023-04" db="EMBL/GenBank/DDBJ databases">
        <title>Clostridium tannerae sp. nov., isolated from the fecal material of an alpaca.</title>
        <authorList>
            <person name="Miller S."/>
            <person name="Hendry M."/>
            <person name="King J."/>
            <person name="Sankaranarayanan K."/>
            <person name="Lawson P.A."/>
        </authorList>
    </citation>
    <scope>NUCLEOTIDE SEQUENCE [LARGE SCALE GENOMIC DNA]</scope>
    <source>
        <strain evidence="2 3">A1-XYC3</strain>
    </source>
</reference>
<comment type="caution">
    <text evidence="2">The sequence shown here is derived from an EMBL/GenBank/DDBJ whole genome shotgun (WGS) entry which is preliminary data.</text>
</comment>
<feature type="transmembrane region" description="Helical" evidence="1">
    <location>
        <begin position="6"/>
        <end position="22"/>
    </location>
</feature>
<keyword evidence="1" id="KW-0812">Transmembrane</keyword>
<evidence type="ECO:0000313" key="2">
    <source>
        <dbReference type="EMBL" id="MDW8802855.1"/>
    </source>
</evidence>
<keyword evidence="1" id="KW-0472">Membrane</keyword>
<evidence type="ECO:0000313" key="3">
    <source>
        <dbReference type="Proteomes" id="UP001281656"/>
    </source>
</evidence>